<dbReference type="PANTHER" id="PTHR34301">
    <property type="entry name" value="DNA-BINDING PROTEIN-RELATED"/>
    <property type="match status" value="1"/>
</dbReference>
<dbReference type="RefSeq" id="WP_256141477.1">
    <property type="nucleotide sequence ID" value="NZ_JANFZY010000021.1"/>
</dbReference>
<dbReference type="EMBL" id="JARFID010000024">
    <property type="protein sequence ID" value="MDE8696308.1"/>
    <property type="molecule type" value="Genomic_DNA"/>
</dbReference>
<sequence length="321" mass="37066">MGTPFVYGQPIRTISRIEKKKLNCSSATAVLKISHSVWDDFAASVREYLGRLLPSVTFSDMAQTCELSFGLDFKDNKMTFDEILDLPQAISRDSGKKMVVCIDEFQNINEYDDPLAFQRKLRSHWQKHTDVCYCLYGSKRHMLLDIFHNYNMPFYKFGDILFLEKIPKEDWIEFIGRKFSETGKEISRELCGMITDLMKNHPYYTQQLSQQVWFRTATVASAEVVDEAFSDIIGQLSLLFANIIDTLTPRQINFLLAVADGVTNFSSKKVLIKYQLGTSANIKNLKKAATEKDLVDILPGNRIELQDPVFEHWLKHIYRTR</sequence>
<evidence type="ECO:0008006" key="3">
    <source>
        <dbReference type="Google" id="ProtNLM"/>
    </source>
</evidence>
<protein>
    <recommendedName>
        <fullName evidence="3">ATP-binding protein</fullName>
    </recommendedName>
</protein>
<dbReference type="AlphaFoldDB" id="A0AAW6M6C8"/>
<evidence type="ECO:0000313" key="2">
    <source>
        <dbReference type="Proteomes" id="UP001221924"/>
    </source>
</evidence>
<gene>
    <name evidence="1" type="ORF">PZH42_19530</name>
</gene>
<comment type="caution">
    <text evidence="1">The sequence shown here is derived from an EMBL/GenBank/DDBJ whole genome shotgun (WGS) entry which is preliminary data.</text>
</comment>
<proteinExistence type="predicted"/>
<evidence type="ECO:0000313" key="1">
    <source>
        <dbReference type="EMBL" id="MDE8696308.1"/>
    </source>
</evidence>
<dbReference type="Gene3D" id="3.40.50.300">
    <property type="entry name" value="P-loop containing nucleotide triphosphate hydrolases"/>
    <property type="match status" value="1"/>
</dbReference>
<accession>A0AAW6M6C8</accession>
<reference evidence="1" key="1">
    <citation type="submission" date="2023-03" db="EMBL/GenBank/DDBJ databases">
        <title>DFI Biobank Strains.</title>
        <authorList>
            <person name="Mostad J."/>
            <person name="Paddock L."/>
            <person name="Medina S."/>
            <person name="Waligurski E."/>
            <person name="Barat B."/>
            <person name="Smith R."/>
            <person name="Burgo V."/>
            <person name="Metcalfe C."/>
            <person name="Woodson C."/>
            <person name="Sundararajan A."/>
            <person name="Ramaswamy R."/>
            <person name="Lin H."/>
            <person name="Pamer E.G."/>
        </authorList>
    </citation>
    <scope>NUCLEOTIDE SEQUENCE</scope>
    <source>
        <strain evidence="1">DFI.9.5</strain>
    </source>
</reference>
<organism evidence="1 2">
    <name type="scientific">Bacteroides cellulosilyticus</name>
    <dbReference type="NCBI Taxonomy" id="246787"/>
    <lineage>
        <taxon>Bacteria</taxon>
        <taxon>Pseudomonadati</taxon>
        <taxon>Bacteroidota</taxon>
        <taxon>Bacteroidia</taxon>
        <taxon>Bacteroidales</taxon>
        <taxon>Bacteroidaceae</taxon>
        <taxon>Bacteroides</taxon>
    </lineage>
</organism>
<dbReference type="PANTHER" id="PTHR34301:SF8">
    <property type="entry name" value="ATPASE DOMAIN-CONTAINING PROTEIN"/>
    <property type="match status" value="1"/>
</dbReference>
<dbReference type="InterPro" id="IPR027417">
    <property type="entry name" value="P-loop_NTPase"/>
</dbReference>
<dbReference type="Proteomes" id="UP001221924">
    <property type="component" value="Unassembled WGS sequence"/>
</dbReference>
<name>A0AAW6M6C8_9BACE</name>
<dbReference type="SUPFAM" id="SSF52540">
    <property type="entry name" value="P-loop containing nucleoside triphosphate hydrolases"/>
    <property type="match status" value="1"/>
</dbReference>